<evidence type="ECO:0000259" key="8">
    <source>
        <dbReference type="PROSITE" id="PS51671"/>
    </source>
</evidence>
<evidence type="ECO:0000256" key="2">
    <source>
        <dbReference type="ARBA" id="ARBA00005510"/>
    </source>
</evidence>
<feature type="domain" description="ACT" evidence="8">
    <location>
        <begin position="248"/>
        <end position="321"/>
    </location>
</feature>
<organism evidence="9 10">
    <name type="scientific">Panicum virgatum</name>
    <name type="common">Blackwell switchgrass</name>
    <dbReference type="NCBI Taxonomy" id="38727"/>
    <lineage>
        <taxon>Eukaryota</taxon>
        <taxon>Viridiplantae</taxon>
        <taxon>Streptophyta</taxon>
        <taxon>Embryophyta</taxon>
        <taxon>Tracheophyta</taxon>
        <taxon>Spermatophyta</taxon>
        <taxon>Magnoliopsida</taxon>
        <taxon>Liliopsida</taxon>
        <taxon>Poales</taxon>
        <taxon>Poaceae</taxon>
        <taxon>PACMAD clade</taxon>
        <taxon>Panicoideae</taxon>
        <taxon>Panicodae</taxon>
        <taxon>Paniceae</taxon>
        <taxon>Panicinae</taxon>
        <taxon>Panicum</taxon>
        <taxon>Panicum sect. Hiantes</taxon>
    </lineage>
</organism>
<dbReference type="InterPro" id="IPR036638">
    <property type="entry name" value="HLH_DNA-bd_sf"/>
</dbReference>
<dbReference type="PROSITE" id="PS50888">
    <property type="entry name" value="BHLH"/>
    <property type="match status" value="1"/>
</dbReference>
<evidence type="ECO:0000256" key="1">
    <source>
        <dbReference type="ARBA" id="ARBA00004123"/>
    </source>
</evidence>
<keyword evidence="5" id="KW-0539">Nucleus</keyword>
<comment type="similarity">
    <text evidence="2">Belongs to the bHLH protein family.</text>
</comment>
<dbReference type="OrthoDB" id="690068at2759"/>
<dbReference type="SMART" id="SM00353">
    <property type="entry name" value="HLH"/>
    <property type="match status" value="1"/>
</dbReference>
<dbReference type="GO" id="GO:0009960">
    <property type="term" value="P:endosperm development"/>
    <property type="evidence" value="ECO:0007669"/>
    <property type="project" value="InterPro"/>
</dbReference>
<dbReference type="GO" id="GO:0003700">
    <property type="term" value="F:DNA-binding transcription factor activity"/>
    <property type="evidence" value="ECO:0007669"/>
    <property type="project" value="InterPro"/>
</dbReference>
<dbReference type="Gene3D" id="4.10.280.10">
    <property type="entry name" value="Helix-loop-helix DNA-binding domain"/>
    <property type="match status" value="1"/>
</dbReference>
<dbReference type="GO" id="GO:0046983">
    <property type="term" value="F:protein dimerization activity"/>
    <property type="evidence" value="ECO:0007669"/>
    <property type="project" value="InterPro"/>
</dbReference>
<dbReference type="InterPro" id="IPR044278">
    <property type="entry name" value="BHLH95-like"/>
</dbReference>
<keyword evidence="10" id="KW-1185">Reference proteome</keyword>
<feature type="compositionally biased region" description="Gly residues" evidence="6">
    <location>
        <begin position="67"/>
        <end position="77"/>
    </location>
</feature>
<proteinExistence type="inferred from homology"/>
<feature type="domain" description="BHLH" evidence="7">
    <location>
        <begin position="116"/>
        <end position="166"/>
    </location>
</feature>
<dbReference type="PANTHER" id="PTHR46772">
    <property type="entry name" value="BHLH DOMAIN-CONTAINING PROTEIN"/>
    <property type="match status" value="1"/>
</dbReference>
<dbReference type="PROSITE" id="PS51671">
    <property type="entry name" value="ACT"/>
    <property type="match status" value="1"/>
</dbReference>
<dbReference type="InterPro" id="IPR002912">
    <property type="entry name" value="ACT_dom"/>
</dbReference>
<evidence type="ECO:0000256" key="4">
    <source>
        <dbReference type="ARBA" id="ARBA00023163"/>
    </source>
</evidence>
<evidence type="ECO:0000313" key="10">
    <source>
        <dbReference type="Proteomes" id="UP000823388"/>
    </source>
</evidence>
<protein>
    <recommendedName>
        <fullName evidence="11">BHLH domain-containing protein</fullName>
    </recommendedName>
</protein>
<feature type="compositionally biased region" description="Low complexity" evidence="6">
    <location>
        <begin position="88"/>
        <end position="103"/>
    </location>
</feature>
<keyword evidence="3" id="KW-0805">Transcription regulation</keyword>
<evidence type="ECO:0000256" key="3">
    <source>
        <dbReference type="ARBA" id="ARBA00023015"/>
    </source>
</evidence>
<evidence type="ECO:0000256" key="6">
    <source>
        <dbReference type="SAM" id="MobiDB-lite"/>
    </source>
</evidence>
<dbReference type="EMBL" id="CM029038">
    <property type="protein sequence ID" value="KAG2651486.1"/>
    <property type="molecule type" value="Genomic_DNA"/>
</dbReference>
<evidence type="ECO:0008006" key="11">
    <source>
        <dbReference type="Google" id="ProtNLM"/>
    </source>
</evidence>
<dbReference type="Pfam" id="PF00010">
    <property type="entry name" value="HLH"/>
    <property type="match status" value="1"/>
</dbReference>
<evidence type="ECO:0000259" key="7">
    <source>
        <dbReference type="PROSITE" id="PS50888"/>
    </source>
</evidence>
<dbReference type="CDD" id="cd02116">
    <property type="entry name" value="ACT"/>
    <property type="match status" value="1"/>
</dbReference>
<name>A0A8T0X0T6_PANVG</name>
<keyword evidence="4" id="KW-0804">Transcription</keyword>
<comment type="subcellular location">
    <subcellularLocation>
        <location evidence="1">Nucleus</location>
    </subcellularLocation>
</comment>
<dbReference type="SUPFAM" id="SSF47459">
    <property type="entry name" value="HLH, helix-loop-helix DNA-binding domain"/>
    <property type="match status" value="1"/>
</dbReference>
<dbReference type="Proteomes" id="UP000823388">
    <property type="component" value="Chromosome 1N"/>
</dbReference>
<dbReference type="InterPro" id="IPR045239">
    <property type="entry name" value="bHLH95_bHLH"/>
</dbReference>
<evidence type="ECO:0000313" key="9">
    <source>
        <dbReference type="EMBL" id="KAG2651486.1"/>
    </source>
</evidence>
<dbReference type="InterPro" id="IPR054502">
    <property type="entry name" value="bHLH-TF_ACT-like_plant"/>
</dbReference>
<gene>
    <name evidence="9" type="ORF">PVAP13_1NG298700</name>
</gene>
<dbReference type="AlphaFoldDB" id="A0A8T0X0T6"/>
<feature type="region of interest" description="Disordered" evidence="6">
    <location>
        <begin position="1"/>
        <end position="108"/>
    </location>
</feature>
<comment type="caution">
    <text evidence="9">The sequence shown here is derived from an EMBL/GenBank/DDBJ whole genome shotgun (WGS) entry which is preliminary data.</text>
</comment>
<accession>A0A8T0X0T6</accession>
<sequence>MAQDGPHDHQDTTSSDERSFVPPMTLTFLGPVKNENDDDNRGSRIGSPVGMDGREGKDVVPNAAIQGGDGSAGGGKADSGTSEGKHLATGAAAADAAGDGSTSNKGKTTLAAVDDGELKVHIIMERERRRRMKDMFNTLHELMPHVSNKVDKATLIGETINFIKTLEETKAQLEKKKLEQALARQATAEAAASGASSFSVPRTAHGMAALSDGWDPVPRQQPAAAGPVGFQTWSTPNVVLSVLNDEAVINVCVPRQRGVLTMVLSVLRKHGIDVISIQVGADDAQSFFNINTRVNGAGGENRSAEDIYKLAVSEIMVWLSN</sequence>
<dbReference type="CDD" id="cd11393">
    <property type="entry name" value="bHLH_AtbHLH_like"/>
    <property type="match status" value="1"/>
</dbReference>
<feature type="compositionally biased region" description="Basic and acidic residues" evidence="6">
    <location>
        <begin position="1"/>
        <end position="19"/>
    </location>
</feature>
<dbReference type="Pfam" id="PF22754">
    <property type="entry name" value="bHLH-TF_ACT-like_plant"/>
    <property type="match status" value="1"/>
</dbReference>
<dbReference type="PANTHER" id="PTHR46772:SF8">
    <property type="entry name" value="TRANSCRIPTION FACTOR BHLH95"/>
    <property type="match status" value="1"/>
</dbReference>
<dbReference type="InterPro" id="IPR011598">
    <property type="entry name" value="bHLH_dom"/>
</dbReference>
<evidence type="ECO:0000256" key="5">
    <source>
        <dbReference type="ARBA" id="ARBA00023242"/>
    </source>
</evidence>
<reference evidence="9" key="1">
    <citation type="submission" date="2020-05" db="EMBL/GenBank/DDBJ databases">
        <title>WGS assembly of Panicum virgatum.</title>
        <authorList>
            <person name="Lovell J.T."/>
            <person name="Jenkins J."/>
            <person name="Shu S."/>
            <person name="Juenger T.E."/>
            <person name="Schmutz J."/>
        </authorList>
    </citation>
    <scope>NUCLEOTIDE SEQUENCE</scope>
    <source>
        <strain evidence="9">AP13</strain>
    </source>
</reference>